<name>A0ACC0BKG4_CATRO</name>
<organism evidence="1 2">
    <name type="scientific">Catharanthus roseus</name>
    <name type="common">Madagascar periwinkle</name>
    <name type="synonym">Vinca rosea</name>
    <dbReference type="NCBI Taxonomy" id="4058"/>
    <lineage>
        <taxon>Eukaryota</taxon>
        <taxon>Viridiplantae</taxon>
        <taxon>Streptophyta</taxon>
        <taxon>Embryophyta</taxon>
        <taxon>Tracheophyta</taxon>
        <taxon>Spermatophyta</taxon>
        <taxon>Magnoliopsida</taxon>
        <taxon>eudicotyledons</taxon>
        <taxon>Gunneridae</taxon>
        <taxon>Pentapetalae</taxon>
        <taxon>asterids</taxon>
        <taxon>lamiids</taxon>
        <taxon>Gentianales</taxon>
        <taxon>Apocynaceae</taxon>
        <taxon>Rauvolfioideae</taxon>
        <taxon>Vinceae</taxon>
        <taxon>Catharanthinae</taxon>
        <taxon>Catharanthus</taxon>
    </lineage>
</organism>
<keyword evidence="2" id="KW-1185">Reference proteome</keyword>
<sequence>MAIRFLRTTTHLCIALFMVCVCSLFASYCCSSTSGGGSGLLSFDFYRGSCPAAEMIVQNTVRSASSQDPTIPGKLLRLLFHDCFVEGCDASILLQGDGTERNDPANKSLGGFSVIDSAKRVLEIFCPGIVSCADILALAARDSVQLTGGPSVGIPTGRRDGRSSMGSKVRENIIDTSFSLEEMIKIFSAKGLSLDDLVTLSGAHTIGSAHCSAFSDRFKLDSNGNLTLMDSSLDRNYAAELTKQCAAGATSNATVNNDPSTPLLFDNQYYKHLLIHKGLFQSDSVLASDERTIATVQGFADNQNLFFQSWGLSFLRLTSIGVKTGDDGEIRVACGAINA</sequence>
<gene>
    <name evidence="1" type="ORF">M9H77_13473</name>
</gene>
<comment type="caution">
    <text evidence="1">The sequence shown here is derived from an EMBL/GenBank/DDBJ whole genome shotgun (WGS) entry which is preliminary data.</text>
</comment>
<evidence type="ECO:0000313" key="1">
    <source>
        <dbReference type="EMBL" id="KAI5673109.1"/>
    </source>
</evidence>
<dbReference type="EMBL" id="CM044703">
    <property type="protein sequence ID" value="KAI5673109.1"/>
    <property type="molecule type" value="Genomic_DNA"/>
</dbReference>
<reference evidence="2" key="1">
    <citation type="journal article" date="2023" name="Nat. Plants">
        <title>Single-cell RNA sequencing provides a high-resolution roadmap for understanding the multicellular compartmentation of specialized metabolism.</title>
        <authorList>
            <person name="Sun S."/>
            <person name="Shen X."/>
            <person name="Li Y."/>
            <person name="Li Y."/>
            <person name="Wang S."/>
            <person name="Li R."/>
            <person name="Zhang H."/>
            <person name="Shen G."/>
            <person name="Guo B."/>
            <person name="Wei J."/>
            <person name="Xu J."/>
            <person name="St-Pierre B."/>
            <person name="Chen S."/>
            <person name="Sun C."/>
        </authorList>
    </citation>
    <scope>NUCLEOTIDE SEQUENCE [LARGE SCALE GENOMIC DNA]</scope>
</reference>
<accession>A0ACC0BKG4</accession>
<protein>
    <submittedName>
        <fullName evidence="1">Uncharacterized protein</fullName>
    </submittedName>
</protein>
<proteinExistence type="predicted"/>
<dbReference type="Proteomes" id="UP001060085">
    <property type="component" value="Linkage Group LG03"/>
</dbReference>
<evidence type="ECO:0000313" key="2">
    <source>
        <dbReference type="Proteomes" id="UP001060085"/>
    </source>
</evidence>